<proteinExistence type="predicted"/>
<sequence>MRGVTAFKVWLFSFWTWFEAFFSVSWSQRPPLDQASIDTSLGVEQLRSDEGHHESELTAFFASLAEDIGPGLIYCPVKDGFRLSFYVGAADGSKIKELSGGEQTHREFLAAVASSKVASCERISIGSKFGKRCNVKQLEEMVRALVPNSNFKEVSLYIHGCSLLQMAECVSNLLSGNKAIEQLDLSSDSHEVVGKEAAELLAKGLRENRVLKRLDLRSIGGLVDDEAMEVLTKPLKENDSVLQELLVWKITDVGLEHLGVMLGTNTSLKRLKYWDSNKANDPTRRDEVYMRGYISLSETLCVNRSLESLECTITSSMELKVLLQPLMPTNNKPQANTTLTELWLWESRIGGKEGVDILADMIRTNTSLLRLTLWEMRELRDSDPDAVENVVAILEALKTNKSLKYVSFFGCYSVGGYKVLGTMMDMLLENRQLEEIRLDGTGLGGSWYVHSELEKRRKFKLWDLIKGMANVSPKSGRVFLCGNPYAGKTTLRKSMKLVDELDNKQSSNPSLRKRVKNKFNDKFKTKKESKISIPRLVLERTRGIEVDYVECDDISISIWDMAGQTDYHSFHDLVIPNLSADGSCSLFLVTCNPWDKDSLQKRKISDIKEEVKYWLRFIASNTRRSWAYRPHVSIVMTHFDHWKTQADFASRIEDVVEELKLEFQEVLDFDPKREIFKVDGEDITHAGGMFDFIKVHLKLLLGRLPKTIKACSEVQHLLTEWNKDILKDPKASKIPILKWDEFSEKICKQVEELQDVDKEFAQRKQEFVAISLNDGGHIMYHDEGKFVITNPHWFCHDIMGEFLNRCANVDSQLEMVSSHGMISIEHVKRILSDFIGGQGHEELLEAIVDMMIKLHMCYKQDDKKIMIPSTLRDKSERLNWPTPQKATKLRHVGRRFSCKDVKRTMLSPGFFPRLQVSFFKKFQYTNVGNSYQIYEDVIMFICDGIEVIVEYDHVDVDILLRSKESQDKMLEYLENDIVRHIQDLLMNPTLGCPGVILIEHILRPQCVQELIEVKYRKDQFVSIADLELEVLKSGFNATHIWKACKGLQTGYDKVKDLLGSYAWEKLLKRLHVEPERHHRQMSHAFDQNDFFQRQEDILERQSNLLHEVSTRIEDLLELSVKMQQSQVPKLPYLSKVGKKKLLTRFVPGLEEFELHLMCESRDGVHEVVDQRGCKVHFGSNMTRTVVTMLVWGLKTATIVTKIGAHVAGGMGGMVPDFGECLQAAGLVLDTPGLLDQTSALCLKSLPDDVKLSPNITKDDRTKAEEWLIEVLEPKCKEKSTFYKMFGLKKVVYKAQGSGKHSIAWLCDDCEKKGIQSESLVM</sequence>
<name>A0A8T0HY79_CERPU</name>
<accession>A0A8T0HY79</accession>
<evidence type="ECO:0008006" key="4">
    <source>
        <dbReference type="Google" id="ProtNLM"/>
    </source>
</evidence>
<dbReference type="Gene3D" id="3.80.10.10">
    <property type="entry name" value="Ribonuclease Inhibitor"/>
    <property type="match status" value="2"/>
</dbReference>
<dbReference type="InterPro" id="IPR032675">
    <property type="entry name" value="LRR_dom_sf"/>
</dbReference>
<protein>
    <recommendedName>
        <fullName evidence="4">C-terminal of Roc (COR) domain-containing protein</fullName>
    </recommendedName>
</protein>
<comment type="caution">
    <text evidence="2">The sequence shown here is derived from an EMBL/GenBank/DDBJ whole genome shotgun (WGS) entry which is preliminary data.</text>
</comment>
<dbReference type="SUPFAM" id="SSF52540">
    <property type="entry name" value="P-loop containing nucleoside triphosphate hydrolases"/>
    <property type="match status" value="1"/>
</dbReference>
<evidence type="ECO:0000313" key="2">
    <source>
        <dbReference type="EMBL" id="KAG0575595.1"/>
    </source>
</evidence>
<dbReference type="EMBL" id="CM026425">
    <property type="protein sequence ID" value="KAG0575595.1"/>
    <property type="molecule type" value="Genomic_DNA"/>
</dbReference>
<feature type="signal peptide" evidence="1">
    <location>
        <begin position="1"/>
        <end position="27"/>
    </location>
</feature>
<dbReference type="SUPFAM" id="SSF52047">
    <property type="entry name" value="RNI-like"/>
    <property type="match status" value="1"/>
</dbReference>
<organism evidence="2 3">
    <name type="scientific">Ceratodon purpureus</name>
    <name type="common">Fire moss</name>
    <name type="synonym">Dicranum purpureum</name>
    <dbReference type="NCBI Taxonomy" id="3225"/>
    <lineage>
        <taxon>Eukaryota</taxon>
        <taxon>Viridiplantae</taxon>
        <taxon>Streptophyta</taxon>
        <taxon>Embryophyta</taxon>
        <taxon>Bryophyta</taxon>
        <taxon>Bryophytina</taxon>
        <taxon>Bryopsida</taxon>
        <taxon>Dicranidae</taxon>
        <taxon>Pseudoditrichales</taxon>
        <taxon>Ditrichaceae</taxon>
        <taxon>Ceratodon</taxon>
    </lineage>
</organism>
<evidence type="ECO:0000256" key="1">
    <source>
        <dbReference type="SAM" id="SignalP"/>
    </source>
</evidence>
<dbReference type="PANTHER" id="PTHR47679:SF1">
    <property type="entry name" value="PROTEIN TORNADO 1"/>
    <property type="match status" value="1"/>
</dbReference>
<evidence type="ECO:0000313" key="3">
    <source>
        <dbReference type="Proteomes" id="UP000822688"/>
    </source>
</evidence>
<dbReference type="Gene3D" id="3.40.50.300">
    <property type="entry name" value="P-loop containing nucleotide triphosphate hydrolases"/>
    <property type="match status" value="1"/>
</dbReference>
<dbReference type="PANTHER" id="PTHR47679">
    <property type="entry name" value="PROTEIN TORNADO 1"/>
    <property type="match status" value="1"/>
</dbReference>
<feature type="chain" id="PRO_5035827230" description="C-terminal of Roc (COR) domain-containing protein" evidence="1">
    <location>
        <begin position="28"/>
        <end position="1321"/>
    </location>
</feature>
<dbReference type="InterPro" id="IPR027417">
    <property type="entry name" value="P-loop_NTPase"/>
</dbReference>
<reference evidence="2" key="1">
    <citation type="submission" date="2020-06" db="EMBL/GenBank/DDBJ databases">
        <title>WGS assembly of Ceratodon purpureus strain R40.</title>
        <authorList>
            <person name="Carey S.B."/>
            <person name="Jenkins J."/>
            <person name="Shu S."/>
            <person name="Lovell J.T."/>
            <person name="Sreedasyam A."/>
            <person name="Maumus F."/>
            <person name="Tiley G.P."/>
            <person name="Fernandez-Pozo N."/>
            <person name="Barry K."/>
            <person name="Chen C."/>
            <person name="Wang M."/>
            <person name="Lipzen A."/>
            <person name="Daum C."/>
            <person name="Saski C.A."/>
            <person name="Payton A.C."/>
            <person name="Mcbreen J.C."/>
            <person name="Conrad R.E."/>
            <person name="Kollar L.M."/>
            <person name="Olsson S."/>
            <person name="Huttunen S."/>
            <person name="Landis J.B."/>
            <person name="Wickett N.J."/>
            <person name="Johnson M.G."/>
            <person name="Rensing S.A."/>
            <person name="Grimwood J."/>
            <person name="Schmutz J."/>
            <person name="Mcdaniel S.F."/>
        </authorList>
    </citation>
    <scope>NUCLEOTIDE SEQUENCE</scope>
    <source>
        <strain evidence="2">R40</strain>
    </source>
</reference>
<dbReference type="Proteomes" id="UP000822688">
    <property type="component" value="Chromosome 5"/>
</dbReference>
<keyword evidence="1" id="KW-0732">Signal</keyword>
<gene>
    <name evidence="2" type="ORF">KC19_5G015200</name>
</gene>
<keyword evidence="3" id="KW-1185">Reference proteome</keyword>